<gene>
    <name evidence="4" type="primary">hemA</name>
    <name evidence="7" type="ORF">IAA60_00655</name>
</gene>
<feature type="domain" description="Quinate/shikimate 5-dehydrogenase/glutamyl-tRNA reductase" evidence="5">
    <location>
        <begin position="172"/>
        <end position="285"/>
    </location>
</feature>
<dbReference type="GO" id="GO:0008883">
    <property type="term" value="F:glutamyl-tRNA reductase activity"/>
    <property type="evidence" value="ECO:0007669"/>
    <property type="project" value="UniProtKB-UniRule"/>
</dbReference>
<evidence type="ECO:0000256" key="2">
    <source>
        <dbReference type="ARBA" id="ARBA00023002"/>
    </source>
</evidence>
<dbReference type="InterPro" id="IPR000343">
    <property type="entry name" value="4pyrrol_synth_GluRdtase"/>
</dbReference>
<feature type="binding site" evidence="4">
    <location>
        <position position="111"/>
    </location>
    <ligand>
        <name>substrate</name>
    </ligand>
</feature>
<keyword evidence="1 4" id="KW-0521">NADP</keyword>
<feature type="domain" description="Glutamyl-tRNA reductase N-terminal" evidence="6">
    <location>
        <begin position="5"/>
        <end position="147"/>
    </location>
</feature>
<dbReference type="Gene3D" id="3.30.460.30">
    <property type="entry name" value="Glutamyl-tRNA reductase, N-terminal domain"/>
    <property type="match status" value="1"/>
</dbReference>
<feature type="binding site" evidence="4">
    <location>
        <position position="100"/>
    </location>
    <ligand>
        <name>substrate</name>
    </ligand>
</feature>
<comment type="catalytic activity">
    <reaction evidence="4">
        <text>(S)-4-amino-5-oxopentanoate + tRNA(Glu) + NADP(+) = L-glutamyl-tRNA(Glu) + NADPH + H(+)</text>
        <dbReference type="Rhea" id="RHEA:12344"/>
        <dbReference type="Rhea" id="RHEA-COMP:9663"/>
        <dbReference type="Rhea" id="RHEA-COMP:9680"/>
        <dbReference type="ChEBI" id="CHEBI:15378"/>
        <dbReference type="ChEBI" id="CHEBI:57501"/>
        <dbReference type="ChEBI" id="CHEBI:57783"/>
        <dbReference type="ChEBI" id="CHEBI:58349"/>
        <dbReference type="ChEBI" id="CHEBI:78442"/>
        <dbReference type="ChEBI" id="CHEBI:78520"/>
        <dbReference type="EC" id="1.2.1.70"/>
    </reaction>
</comment>
<dbReference type="InterPro" id="IPR036291">
    <property type="entry name" value="NAD(P)-bd_dom_sf"/>
</dbReference>
<feature type="site" description="Important for activity" evidence="4">
    <location>
        <position position="90"/>
    </location>
</feature>
<protein>
    <recommendedName>
        <fullName evidence="4">Glutamyl-tRNA reductase</fullName>
        <shortName evidence="4">GluTR</shortName>
        <ecNumber evidence="4">1.2.1.70</ecNumber>
    </recommendedName>
</protein>
<dbReference type="Proteomes" id="UP000824165">
    <property type="component" value="Unassembled WGS sequence"/>
</dbReference>
<name>A0A9D1H2M3_9FIRM</name>
<dbReference type="SUPFAM" id="SSF51735">
    <property type="entry name" value="NAD(P)-binding Rossmann-fold domains"/>
    <property type="match status" value="1"/>
</dbReference>
<evidence type="ECO:0000259" key="6">
    <source>
        <dbReference type="Pfam" id="PF05201"/>
    </source>
</evidence>
<comment type="similarity">
    <text evidence="4">Belongs to the glutamyl-tRNA reductase family.</text>
</comment>
<comment type="function">
    <text evidence="4">Catalyzes the NADPH-dependent reduction of glutamyl-tRNA(Glu) to glutamate 1-semialdehyde (GSA).</text>
</comment>
<dbReference type="PANTHER" id="PTHR43013:SF1">
    <property type="entry name" value="GLUTAMYL-TRNA REDUCTASE"/>
    <property type="match status" value="1"/>
</dbReference>
<dbReference type="GO" id="GO:0019353">
    <property type="term" value="P:protoporphyrinogen IX biosynthetic process from glutamate"/>
    <property type="evidence" value="ECO:0007669"/>
    <property type="project" value="TreeGrafter"/>
</dbReference>
<evidence type="ECO:0000313" key="8">
    <source>
        <dbReference type="Proteomes" id="UP000824165"/>
    </source>
</evidence>
<evidence type="ECO:0000313" key="7">
    <source>
        <dbReference type="EMBL" id="HIT84394.1"/>
    </source>
</evidence>
<comment type="domain">
    <text evidence="4">Possesses an unusual extended V-shaped dimeric structure with each monomer consisting of three distinct domains arranged along a curved 'spinal' alpha-helix. The N-terminal catalytic domain specifically recognizes the glutamate moiety of the substrate. The second domain is the NADPH-binding domain, and the third C-terminal domain is responsible for dimerization.</text>
</comment>
<feature type="binding site" evidence="4">
    <location>
        <begin position="46"/>
        <end position="49"/>
    </location>
    <ligand>
        <name>substrate</name>
    </ligand>
</feature>
<organism evidence="7 8">
    <name type="scientific">Candidatus Ornithomonoglobus intestinigallinarum</name>
    <dbReference type="NCBI Taxonomy" id="2840894"/>
    <lineage>
        <taxon>Bacteria</taxon>
        <taxon>Bacillati</taxon>
        <taxon>Bacillota</taxon>
        <taxon>Clostridia</taxon>
        <taxon>Candidatus Ornithomonoglobus</taxon>
    </lineage>
</organism>
<dbReference type="AlphaFoldDB" id="A0A9D1H2M3"/>
<dbReference type="InterPro" id="IPR015895">
    <property type="entry name" value="4pyrrol_synth_GluRdtase_N"/>
</dbReference>
<evidence type="ECO:0000259" key="5">
    <source>
        <dbReference type="Pfam" id="PF01488"/>
    </source>
</evidence>
<comment type="caution">
    <text evidence="7">The sequence shown here is derived from an EMBL/GenBank/DDBJ whole genome shotgun (WGS) entry which is preliminary data.</text>
</comment>
<dbReference type="EMBL" id="DVLU01000004">
    <property type="protein sequence ID" value="HIT84394.1"/>
    <property type="molecule type" value="Genomic_DNA"/>
</dbReference>
<dbReference type="FunFam" id="3.30.460.30:FF:000001">
    <property type="entry name" value="Glutamyl-tRNA reductase"/>
    <property type="match status" value="1"/>
</dbReference>
<accession>A0A9D1H2M3</accession>
<proteinExistence type="inferred from homology"/>
<feature type="active site" description="Nucleophile" evidence="4">
    <location>
        <position position="47"/>
    </location>
</feature>
<keyword evidence="2 4" id="KW-0560">Oxidoreductase</keyword>
<evidence type="ECO:0000256" key="1">
    <source>
        <dbReference type="ARBA" id="ARBA00022857"/>
    </source>
</evidence>
<keyword evidence="3 4" id="KW-0627">Porphyrin biosynthesis</keyword>
<feature type="binding site" evidence="4">
    <location>
        <begin position="180"/>
        <end position="185"/>
    </location>
    <ligand>
        <name>NADP(+)</name>
        <dbReference type="ChEBI" id="CHEBI:58349"/>
    </ligand>
</feature>
<dbReference type="Pfam" id="PF01488">
    <property type="entry name" value="Shikimate_DH"/>
    <property type="match status" value="1"/>
</dbReference>
<comment type="pathway">
    <text evidence="4">Porphyrin-containing compound metabolism; protoporphyrin-IX biosynthesis; 5-aminolevulinate from L-glutamyl-tRNA(Glu): step 1/2.</text>
</comment>
<evidence type="ECO:0000256" key="3">
    <source>
        <dbReference type="ARBA" id="ARBA00023244"/>
    </source>
</evidence>
<dbReference type="InterPro" id="IPR006151">
    <property type="entry name" value="Shikm_DH/Glu-tRNA_Rdtase"/>
</dbReference>
<dbReference type="SUPFAM" id="SSF69742">
    <property type="entry name" value="Glutamyl tRNA-reductase catalytic, N-terminal domain"/>
    <property type="match status" value="1"/>
</dbReference>
<feature type="binding site" evidence="4">
    <location>
        <begin position="105"/>
        <end position="107"/>
    </location>
    <ligand>
        <name>substrate</name>
    </ligand>
</feature>
<dbReference type="HAMAP" id="MF_00087">
    <property type="entry name" value="Glu_tRNA_reductase"/>
    <property type="match status" value="1"/>
</dbReference>
<dbReference type="Pfam" id="PF05201">
    <property type="entry name" value="GlutR_N"/>
    <property type="match status" value="1"/>
</dbReference>
<dbReference type="InterPro" id="IPR036343">
    <property type="entry name" value="GluRdtase_N_sf"/>
</dbReference>
<evidence type="ECO:0000256" key="4">
    <source>
        <dbReference type="HAMAP-Rule" id="MF_00087"/>
    </source>
</evidence>
<dbReference type="GO" id="GO:0050661">
    <property type="term" value="F:NADP binding"/>
    <property type="evidence" value="ECO:0007669"/>
    <property type="project" value="InterPro"/>
</dbReference>
<dbReference type="Gene3D" id="3.40.50.720">
    <property type="entry name" value="NAD(P)-binding Rossmann-like Domain"/>
    <property type="match status" value="1"/>
</dbReference>
<reference evidence="7" key="2">
    <citation type="journal article" date="2021" name="PeerJ">
        <title>Extensive microbial diversity within the chicken gut microbiome revealed by metagenomics and culture.</title>
        <authorList>
            <person name="Gilroy R."/>
            <person name="Ravi A."/>
            <person name="Getino M."/>
            <person name="Pursley I."/>
            <person name="Horton D.L."/>
            <person name="Alikhan N.F."/>
            <person name="Baker D."/>
            <person name="Gharbi K."/>
            <person name="Hall N."/>
            <person name="Watson M."/>
            <person name="Adriaenssens E.M."/>
            <person name="Foster-Nyarko E."/>
            <person name="Jarju S."/>
            <person name="Secka A."/>
            <person name="Antonio M."/>
            <person name="Oren A."/>
            <person name="Chaudhuri R.R."/>
            <person name="La Ragione R."/>
            <person name="Hildebrand F."/>
            <person name="Pallen M.J."/>
        </authorList>
    </citation>
    <scope>NUCLEOTIDE SEQUENCE</scope>
    <source>
        <strain evidence="7">CHK181-108</strain>
    </source>
</reference>
<comment type="subunit">
    <text evidence="4">Homodimer.</text>
</comment>
<dbReference type="PANTHER" id="PTHR43013">
    <property type="entry name" value="GLUTAMYL-TRNA REDUCTASE"/>
    <property type="match status" value="1"/>
</dbReference>
<comment type="miscellaneous">
    <text evidence="4">During catalysis, the active site Cys acts as a nucleophile attacking the alpha-carbonyl group of tRNA-bound glutamate with the formation of a thioester intermediate between enzyme and glutamate, and the concomitant release of tRNA(Glu). The thioester intermediate is finally reduced by direct hydride transfer from NADPH, to form the product GSA.</text>
</comment>
<dbReference type="EC" id="1.2.1.70" evidence="4"/>
<sequence>MMQIISVDHRTAPLAVRERFALTSERRLGLMRELHKNGICSVLISTCNRFEVCTDSGGDIRPYICAAAGCTLRYLTKYAVIKTGRDAAEHLFATAAGLNSMVLGEDQILGQIKRAFELSRSMGFTNSYLNTLFRLAVTSAKRVKTETLLSSTPVSAAGIALKAARSELGGTVNTALIIGAGGKTGSVIAKDLAGLCREIITIRGSAPHGAYPPGAELIDYAARYDYIDDADLIVSATTAPHKTIEERKITFKTRKKRVFLDMAVPSDMDVSPSPENIVINIDMIKTAAEENNRTRAAEALRALPIIDRCIDEFYDWLERKKRYEHKNRNALKRAGASSGTPCNA</sequence>
<reference evidence="7" key="1">
    <citation type="submission" date="2020-10" db="EMBL/GenBank/DDBJ databases">
        <authorList>
            <person name="Gilroy R."/>
        </authorList>
    </citation>
    <scope>NUCLEOTIDE SEQUENCE</scope>
    <source>
        <strain evidence="7">CHK181-108</strain>
    </source>
</reference>